<dbReference type="Proteomes" id="UP000178230">
    <property type="component" value="Unassembled WGS sequence"/>
</dbReference>
<protein>
    <submittedName>
        <fullName evidence="2">Uncharacterized protein</fullName>
    </submittedName>
</protein>
<proteinExistence type="predicted"/>
<accession>A0A1F5YGB3</accession>
<sequence>MKNLDNKFLRLSGMIFLVNIIILLIISLLFPSNLIFGNAQLSSLAALMLNGLLFTLAFLAIDPLYRNFNLKITSDIAWIFVYGIENILITWVFARLAKLTGLGISSYFIALFTGVILTVGQFMTVKNQPLAKKK</sequence>
<organism evidence="2 3">
    <name type="scientific">Candidatus Gottesmanbacteria bacterium RBG_13_37_7</name>
    <dbReference type="NCBI Taxonomy" id="1798369"/>
    <lineage>
        <taxon>Bacteria</taxon>
        <taxon>Candidatus Gottesmaniibacteriota</taxon>
    </lineage>
</organism>
<keyword evidence="1" id="KW-0812">Transmembrane</keyword>
<gene>
    <name evidence="2" type="ORF">A2Y99_04590</name>
</gene>
<keyword evidence="1" id="KW-0472">Membrane</keyword>
<dbReference type="EMBL" id="MFIY01000065">
    <property type="protein sequence ID" value="OGF99228.1"/>
    <property type="molecule type" value="Genomic_DNA"/>
</dbReference>
<evidence type="ECO:0000313" key="3">
    <source>
        <dbReference type="Proteomes" id="UP000178230"/>
    </source>
</evidence>
<dbReference type="AlphaFoldDB" id="A0A1F5YGB3"/>
<evidence type="ECO:0000256" key="1">
    <source>
        <dbReference type="SAM" id="Phobius"/>
    </source>
</evidence>
<feature type="transmembrane region" description="Helical" evidence="1">
    <location>
        <begin position="12"/>
        <end position="32"/>
    </location>
</feature>
<feature type="transmembrane region" description="Helical" evidence="1">
    <location>
        <begin position="76"/>
        <end position="94"/>
    </location>
</feature>
<feature type="transmembrane region" description="Helical" evidence="1">
    <location>
        <begin position="44"/>
        <end position="64"/>
    </location>
</feature>
<name>A0A1F5YGB3_9BACT</name>
<reference evidence="2 3" key="1">
    <citation type="journal article" date="2016" name="Nat. Commun.">
        <title>Thousands of microbial genomes shed light on interconnected biogeochemical processes in an aquifer system.</title>
        <authorList>
            <person name="Anantharaman K."/>
            <person name="Brown C.T."/>
            <person name="Hug L.A."/>
            <person name="Sharon I."/>
            <person name="Castelle C.J."/>
            <person name="Probst A.J."/>
            <person name="Thomas B.C."/>
            <person name="Singh A."/>
            <person name="Wilkins M.J."/>
            <person name="Karaoz U."/>
            <person name="Brodie E.L."/>
            <person name="Williams K.H."/>
            <person name="Hubbard S.S."/>
            <person name="Banfield J.F."/>
        </authorList>
    </citation>
    <scope>NUCLEOTIDE SEQUENCE [LARGE SCALE GENOMIC DNA]</scope>
</reference>
<feature type="transmembrane region" description="Helical" evidence="1">
    <location>
        <begin position="106"/>
        <end position="125"/>
    </location>
</feature>
<keyword evidence="1" id="KW-1133">Transmembrane helix</keyword>
<evidence type="ECO:0000313" key="2">
    <source>
        <dbReference type="EMBL" id="OGF99228.1"/>
    </source>
</evidence>
<comment type="caution">
    <text evidence="2">The sequence shown here is derived from an EMBL/GenBank/DDBJ whole genome shotgun (WGS) entry which is preliminary data.</text>
</comment>